<evidence type="ECO:0000256" key="4">
    <source>
        <dbReference type="RuleBase" id="RU003690"/>
    </source>
</evidence>
<keyword evidence="3" id="KW-0326">Glycosidase</keyword>
<keyword evidence="6" id="KW-1185">Reference proteome</keyword>
<dbReference type="Gene3D" id="3.20.20.80">
    <property type="entry name" value="Glycosidases"/>
    <property type="match status" value="1"/>
</dbReference>
<accession>A0A8B6DAY0</accession>
<dbReference type="GO" id="GO:0005975">
    <property type="term" value="P:carbohydrate metabolic process"/>
    <property type="evidence" value="ECO:0007669"/>
    <property type="project" value="InterPro"/>
</dbReference>
<dbReference type="PANTHER" id="PTHR10353:SF36">
    <property type="entry name" value="LP05116P"/>
    <property type="match status" value="1"/>
</dbReference>
<keyword evidence="2" id="KW-0378">Hydrolase</keyword>
<reference evidence="5" key="1">
    <citation type="submission" date="2018-11" db="EMBL/GenBank/DDBJ databases">
        <authorList>
            <person name="Alioto T."/>
            <person name="Alioto T."/>
        </authorList>
    </citation>
    <scope>NUCLEOTIDE SEQUENCE</scope>
</reference>
<feature type="non-terminal residue" evidence="5">
    <location>
        <position position="85"/>
    </location>
</feature>
<dbReference type="InterPro" id="IPR017853">
    <property type="entry name" value="GH"/>
</dbReference>
<organism evidence="5 6">
    <name type="scientific">Mytilus galloprovincialis</name>
    <name type="common">Mediterranean mussel</name>
    <dbReference type="NCBI Taxonomy" id="29158"/>
    <lineage>
        <taxon>Eukaryota</taxon>
        <taxon>Metazoa</taxon>
        <taxon>Spiralia</taxon>
        <taxon>Lophotrochozoa</taxon>
        <taxon>Mollusca</taxon>
        <taxon>Bivalvia</taxon>
        <taxon>Autobranchia</taxon>
        <taxon>Pteriomorphia</taxon>
        <taxon>Mytilida</taxon>
        <taxon>Mytiloidea</taxon>
        <taxon>Mytilidae</taxon>
        <taxon>Mytilinae</taxon>
        <taxon>Mytilus</taxon>
    </lineage>
</organism>
<dbReference type="Proteomes" id="UP000596742">
    <property type="component" value="Unassembled WGS sequence"/>
</dbReference>
<evidence type="ECO:0000313" key="5">
    <source>
        <dbReference type="EMBL" id="VDI17159.1"/>
    </source>
</evidence>
<protein>
    <submittedName>
        <fullName evidence="5">Uncharacterized protein</fullName>
    </submittedName>
</protein>
<evidence type="ECO:0000313" key="6">
    <source>
        <dbReference type="Proteomes" id="UP000596742"/>
    </source>
</evidence>
<dbReference type="Pfam" id="PF00232">
    <property type="entry name" value="Glyco_hydro_1"/>
    <property type="match status" value="1"/>
</dbReference>
<comment type="caution">
    <text evidence="5">The sequence shown here is derived from an EMBL/GenBank/DDBJ whole genome shotgun (WGS) entry which is preliminary data.</text>
</comment>
<feature type="non-terminal residue" evidence="5">
    <location>
        <position position="1"/>
    </location>
</feature>
<dbReference type="GO" id="GO:0008422">
    <property type="term" value="F:beta-glucosidase activity"/>
    <property type="evidence" value="ECO:0007669"/>
    <property type="project" value="TreeGrafter"/>
</dbReference>
<evidence type="ECO:0000256" key="1">
    <source>
        <dbReference type="ARBA" id="ARBA00010838"/>
    </source>
</evidence>
<gene>
    <name evidence="5" type="ORF">MGAL_10B017207</name>
</gene>
<proteinExistence type="inferred from homology"/>
<evidence type="ECO:0000256" key="2">
    <source>
        <dbReference type="ARBA" id="ARBA00022801"/>
    </source>
</evidence>
<sequence length="85" mass="9609">AKHFKLQLSWTTIQPLGDGPFNTEGIQHYHNVVTSDKEAGVSVMVELYHWDIPQALQDLGDWPNSTIVDKLAMYADTCCQEYGLK</sequence>
<evidence type="ECO:0000256" key="3">
    <source>
        <dbReference type="ARBA" id="ARBA00023295"/>
    </source>
</evidence>
<dbReference type="AlphaFoldDB" id="A0A8B6DAY0"/>
<dbReference type="InterPro" id="IPR001360">
    <property type="entry name" value="Glyco_hydro_1"/>
</dbReference>
<dbReference type="OrthoDB" id="65569at2759"/>
<dbReference type="PANTHER" id="PTHR10353">
    <property type="entry name" value="GLYCOSYL HYDROLASE"/>
    <property type="match status" value="1"/>
</dbReference>
<dbReference type="EMBL" id="UYJE01003177">
    <property type="protein sequence ID" value="VDI17159.1"/>
    <property type="molecule type" value="Genomic_DNA"/>
</dbReference>
<comment type="similarity">
    <text evidence="1 4">Belongs to the glycosyl hydrolase 1 family.</text>
</comment>
<name>A0A8B6DAY0_MYTGA</name>
<dbReference type="SUPFAM" id="SSF51445">
    <property type="entry name" value="(Trans)glycosidases"/>
    <property type="match status" value="1"/>
</dbReference>